<dbReference type="Gene3D" id="3.30.565.40">
    <property type="entry name" value="Fervidobacterium nodosum Rt17-B1 like"/>
    <property type="match status" value="1"/>
</dbReference>
<dbReference type="InterPro" id="IPR037126">
    <property type="entry name" value="PdaC/RsiV-like_sf"/>
</dbReference>
<dbReference type="RefSeq" id="WP_191709537.1">
    <property type="nucleotide sequence ID" value="NZ_JACSPQ010000001.1"/>
</dbReference>
<organism evidence="3 4">
    <name type="scientific">Phocaeicola faecium</name>
    <dbReference type="NCBI Taxonomy" id="2762213"/>
    <lineage>
        <taxon>Bacteria</taxon>
        <taxon>Pseudomonadati</taxon>
        <taxon>Bacteroidota</taxon>
        <taxon>Bacteroidia</taxon>
        <taxon>Bacteroidales</taxon>
        <taxon>Bacteroidaceae</taxon>
        <taxon>Phocaeicola</taxon>
    </lineage>
</organism>
<evidence type="ECO:0000259" key="2">
    <source>
        <dbReference type="Pfam" id="PF11738"/>
    </source>
</evidence>
<proteinExistence type="predicted"/>
<feature type="signal peptide" evidence="1">
    <location>
        <begin position="1"/>
        <end position="20"/>
    </location>
</feature>
<dbReference type="EMBL" id="JACSPQ010000001">
    <property type="protein sequence ID" value="MBD8001200.1"/>
    <property type="molecule type" value="Genomic_DNA"/>
</dbReference>
<keyword evidence="4" id="KW-1185">Reference proteome</keyword>
<gene>
    <name evidence="3" type="ORF">H9626_03085</name>
</gene>
<reference evidence="3 4" key="1">
    <citation type="submission" date="2020-08" db="EMBL/GenBank/DDBJ databases">
        <title>A Genomic Blueprint of the Chicken Gut Microbiome.</title>
        <authorList>
            <person name="Gilroy R."/>
            <person name="Ravi A."/>
            <person name="Getino M."/>
            <person name="Pursley I."/>
            <person name="Horton D.L."/>
            <person name="Alikhan N.-F."/>
            <person name="Baker D."/>
            <person name="Gharbi K."/>
            <person name="Hall N."/>
            <person name="Watson M."/>
            <person name="Adriaenssens E.M."/>
            <person name="Foster-Nyarko E."/>
            <person name="Jarju S."/>
            <person name="Secka A."/>
            <person name="Antonio M."/>
            <person name="Oren A."/>
            <person name="Chaudhuri R."/>
            <person name="La Ragione R.M."/>
            <person name="Hildebrand F."/>
            <person name="Pallen M.J."/>
        </authorList>
    </citation>
    <scope>NUCLEOTIDE SEQUENCE [LARGE SCALE GENOMIC DNA]</scope>
    <source>
        <strain evidence="3 4">Sa1YUN3</strain>
    </source>
</reference>
<protein>
    <submittedName>
        <fullName evidence="3">DUF3298 domain-containing protein</fullName>
    </submittedName>
</protein>
<dbReference type="Pfam" id="PF11738">
    <property type="entry name" value="DUF3298"/>
    <property type="match status" value="1"/>
</dbReference>
<feature type="domain" description="DUF3298" evidence="2">
    <location>
        <begin position="190"/>
        <end position="275"/>
    </location>
</feature>
<evidence type="ECO:0000256" key="1">
    <source>
        <dbReference type="SAM" id="SignalP"/>
    </source>
</evidence>
<comment type="caution">
    <text evidence="3">The sequence shown here is derived from an EMBL/GenBank/DDBJ whole genome shotgun (WGS) entry which is preliminary data.</text>
</comment>
<sequence>MKTNKLLLTAIILSPFVCFLSPGCIEKNQVVEEASIASLQADTTVSLNTAVESSPNCKIHLDFMYLKCSDKDSISQSVNQTLQSIFFNEQLSLLSPEIFVDSVMHTYISKYKNDVEKYYQADIKNGVDAKDIPQWYNYEFDITSELAKGKNNQFWNYTVSTFQNTGGAHPNTWGKWVNINASNGKALTKEDIFLPGTDKDICNLILKQLIQEANKRLETDTISSMEGLQSAGVLLDTDLYIPDNFLLKEEGITFLYNRYDIAPYSMGDFQLTVPYAEIETYLKL</sequence>
<accession>A0ABR8V8X0</accession>
<keyword evidence="1" id="KW-0732">Signal</keyword>
<evidence type="ECO:0000313" key="4">
    <source>
        <dbReference type="Proteomes" id="UP000616346"/>
    </source>
</evidence>
<dbReference type="InterPro" id="IPR021729">
    <property type="entry name" value="DUF3298"/>
</dbReference>
<dbReference type="Proteomes" id="UP000616346">
    <property type="component" value="Unassembled WGS sequence"/>
</dbReference>
<evidence type="ECO:0000313" key="3">
    <source>
        <dbReference type="EMBL" id="MBD8001200.1"/>
    </source>
</evidence>
<name>A0ABR8V8X0_9BACT</name>
<dbReference type="Gene3D" id="3.90.640.20">
    <property type="entry name" value="Heat-shock cognate protein, ATPase"/>
    <property type="match status" value="1"/>
</dbReference>
<feature type="chain" id="PRO_5047013443" evidence="1">
    <location>
        <begin position="21"/>
        <end position="284"/>
    </location>
</feature>